<organism evidence="2 3">
    <name type="scientific">Botrytis deweyae</name>
    <dbReference type="NCBI Taxonomy" id="2478750"/>
    <lineage>
        <taxon>Eukaryota</taxon>
        <taxon>Fungi</taxon>
        <taxon>Dikarya</taxon>
        <taxon>Ascomycota</taxon>
        <taxon>Pezizomycotina</taxon>
        <taxon>Leotiomycetes</taxon>
        <taxon>Helotiales</taxon>
        <taxon>Sclerotiniaceae</taxon>
        <taxon>Botrytis</taxon>
    </lineage>
</organism>
<sequence length="30" mass="3166">MATCKDSGHSKVANFSGCVGPDPIRQSSRE</sequence>
<comment type="caution">
    <text evidence="2">The sequence shown here is derived from an EMBL/GenBank/DDBJ whole genome shotgun (WGS) entry which is preliminary data.</text>
</comment>
<evidence type="ECO:0000313" key="3">
    <source>
        <dbReference type="Proteomes" id="UP000783213"/>
    </source>
</evidence>
<dbReference type="GeneID" id="62235365"/>
<accession>A0ABQ7IDM4</accession>
<gene>
    <name evidence="2" type="ORF">EAE98_008592</name>
</gene>
<keyword evidence="3" id="KW-1185">Reference proteome</keyword>
<dbReference type="RefSeq" id="XP_038807296.1">
    <property type="nucleotide sequence ID" value="XM_038956215.1"/>
</dbReference>
<name>A0ABQ7IDM4_9HELO</name>
<evidence type="ECO:0000256" key="1">
    <source>
        <dbReference type="SAM" id="MobiDB-lite"/>
    </source>
</evidence>
<feature type="region of interest" description="Disordered" evidence="1">
    <location>
        <begin position="1"/>
        <end position="30"/>
    </location>
</feature>
<dbReference type="Proteomes" id="UP000783213">
    <property type="component" value="Unassembled WGS sequence"/>
</dbReference>
<reference evidence="2 3" key="1">
    <citation type="journal article" date="2020" name="Genome Biol. Evol.">
        <title>Comparative genomics of Sclerotiniaceae.</title>
        <authorList>
            <person name="Valero Jimenez C.A."/>
            <person name="Steentjes M."/>
            <person name="Scholten O.E."/>
            <person name="Van Kan J.A.L."/>
        </authorList>
    </citation>
    <scope>NUCLEOTIDE SEQUENCE [LARGE SCALE GENOMIC DNA]</scope>
    <source>
        <strain evidence="2 3">B1</strain>
    </source>
</reference>
<evidence type="ECO:0000313" key="2">
    <source>
        <dbReference type="EMBL" id="KAF7921166.1"/>
    </source>
</evidence>
<proteinExistence type="predicted"/>
<protein>
    <submittedName>
        <fullName evidence="2">Uncharacterized protein</fullName>
    </submittedName>
</protein>
<dbReference type="EMBL" id="RCSX01000023">
    <property type="protein sequence ID" value="KAF7921166.1"/>
    <property type="molecule type" value="Genomic_DNA"/>
</dbReference>